<dbReference type="Proteomes" id="UP000325787">
    <property type="component" value="Chromosome"/>
</dbReference>
<evidence type="ECO:0000313" key="4">
    <source>
        <dbReference type="Proteomes" id="UP000325787"/>
    </source>
</evidence>
<dbReference type="InterPro" id="IPR012347">
    <property type="entry name" value="Ferritin-like"/>
</dbReference>
<keyword evidence="4" id="KW-1185">Reference proteome</keyword>
<evidence type="ECO:0000313" key="3">
    <source>
        <dbReference type="EMBL" id="QFZ19090.1"/>
    </source>
</evidence>
<proteinExistence type="predicted"/>
<feature type="domain" description="Iminophenyl-pyruvate dimer synthase" evidence="2">
    <location>
        <begin position="78"/>
        <end position="273"/>
    </location>
</feature>
<dbReference type="InterPro" id="IPR026820">
    <property type="entry name" value="VioB/RebD_dom"/>
</dbReference>
<dbReference type="Gene3D" id="1.20.1260.10">
    <property type="match status" value="1"/>
</dbReference>
<dbReference type="EMBL" id="CP034550">
    <property type="protein sequence ID" value="QFZ19090.1"/>
    <property type="molecule type" value="Genomic_DNA"/>
</dbReference>
<protein>
    <recommendedName>
        <fullName evidence="2">Iminophenyl-pyruvate dimer synthase domain-containing protein</fullName>
    </recommendedName>
</protein>
<dbReference type="KEGG" id="ssyi:EKG83_18015"/>
<accession>A0A5Q0GZX9</accession>
<evidence type="ECO:0000259" key="2">
    <source>
        <dbReference type="Pfam" id="PF12902"/>
    </source>
</evidence>
<reference evidence="4" key="1">
    <citation type="journal article" date="2021" name="Curr. Microbiol.">
        <title>Complete genome of nocamycin-producing strain Saccharothrix syringae NRRL B-16468 reveals the biosynthetic potential for secondary metabolites.</title>
        <authorList>
            <person name="Mo X."/>
            <person name="Yang S."/>
        </authorList>
    </citation>
    <scope>NUCLEOTIDE SEQUENCE [LARGE SCALE GENOMIC DNA]</scope>
    <source>
        <strain evidence="4">ATCC 51364 / DSM 43886 / JCM 6844 / KCTC 9398 / NBRC 14523 / NRRL B-16468 / INA 2240</strain>
    </source>
</reference>
<organism evidence="3 4">
    <name type="scientific">Saccharothrix syringae</name>
    <name type="common">Nocardiopsis syringae</name>
    <dbReference type="NCBI Taxonomy" id="103733"/>
    <lineage>
        <taxon>Bacteria</taxon>
        <taxon>Bacillati</taxon>
        <taxon>Actinomycetota</taxon>
        <taxon>Actinomycetes</taxon>
        <taxon>Pseudonocardiales</taxon>
        <taxon>Pseudonocardiaceae</taxon>
        <taxon>Saccharothrix</taxon>
    </lineage>
</organism>
<dbReference type="PANTHER" id="PTHR34400:SF4">
    <property type="entry name" value="MEMBRANE PROTEIN"/>
    <property type="match status" value="1"/>
</dbReference>
<feature type="region of interest" description="Disordered" evidence="1">
    <location>
        <begin position="1"/>
        <end position="24"/>
    </location>
</feature>
<dbReference type="AlphaFoldDB" id="A0A5Q0GZX9"/>
<gene>
    <name evidence="3" type="ORF">EKG83_18015</name>
</gene>
<name>A0A5Q0GZX9_SACSY</name>
<dbReference type="Pfam" id="PF12902">
    <property type="entry name" value="Ferritin-like"/>
    <property type="match status" value="1"/>
</dbReference>
<dbReference type="OrthoDB" id="9800162at2"/>
<evidence type="ECO:0000256" key="1">
    <source>
        <dbReference type="SAM" id="MobiDB-lite"/>
    </source>
</evidence>
<dbReference type="PANTHER" id="PTHR34400">
    <property type="match status" value="1"/>
</dbReference>
<sequence>MRENACTTRKLTRQGELPPTAPEPCHTGLDSGFPMWIAGGAVMTSTVEEAGFFILPALSFDVEEVVDDDVVVRLRELLQVALQVEFSTIPPYLTALYSIKDKSSPAYQLVRGVVMEEMVHLNLAGNLLNAVGGTPRLVVTRGEEVVFPPRYPQHLSEKAADGGPYLQLMPASRELFRETFMRIEQPAQPDAPAQEDEFTTIGQLYLAVEKLFRRYDEVCGEYRTEYQSDDWNFGNNGGTVIVVDSLRTALEAINEVVEQGEGADLTNRPADQKYEIKQPWGQYEYYGPRADGTYGPVLGTPLEMSHYFKFKAIADGTTPLPPVYPMTPNPGRVGQYENPVAQRLSDMFDLCYSELVDQLEIALGGRRDEGSWDREAFFTRVVPLMRVALPVLATQLMQTPVVAPAYTTVDPVAGPAFRYVPAPRERLEDLRQGVVGLQGLVADDPLADGSDTLVAALRKVGAALEVG</sequence>